<dbReference type="Pfam" id="PF03807">
    <property type="entry name" value="F420_oxidored"/>
    <property type="match status" value="1"/>
</dbReference>
<sequence length="376" mass="40317">MVDEIGVLGAGGEGLAVTAYLASQGHRVRLCTRNPERVAGVRDTGELRATGELVGRFPVAQVASDPAELARRCRIVVVAAITTAYPDIADSLAAHLDEEHVVVLFSGKLCGSAEFAAHLRRGGAPEVDVVETDALFAARPDGDDGVRVLGTKRWNLVSGATPGAVERRAPVIREWFPWLESATNLVHRGLTDFGAVAHAPIALANLGTIDRGEELLFYLDGVSDRTVALLREVEQEFREVAAAYGAELMPMPEVLDRYYGCTTTSLLAAMRSAEPYKAILAPESLDHRFLHEDIASTLVPLEALAAKAGIDTPMVGSIITVMSTLSGKSFRRSGRTLERLGWADLDHQEIRRLLTPARSGDARTSPPARGRAVAAV</sequence>
<evidence type="ECO:0000313" key="4">
    <source>
        <dbReference type="EMBL" id="TWF95276.1"/>
    </source>
</evidence>
<dbReference type="PANTHER" id="PTHR38015:SF1">
    <property type="entry name" value="OPINE DEHYDROGENASE DOMAIN-CONTAINING PROTEIN"/>
    <property type="match status" value="1"/>
</dbReference>
<evidence type="ECO:0000256" key="1">
    <source>
        <dbReference type="SAM" id="MobiDB-lite"/>
    </source>
</evidence>
<dbReference type="InterPro" id="IPR028939">
    <property type="entry name" value="P5C_Rdtase_cat_N"/>
</dbReference>
<dbReference type="Gene3D" id="1.10.1040.10">
    <property type="entry name" value="N-(1-d-carboxylethyl)-l-norvaline Dehydrogenase, domain 2"/>
    <property type="match status" value="1"/>
</dbReference>
<dbReference type="Pfam" id="PF02317">
    <property type="entry name" value="Octopine_DH"/>
    <property type="match status" value="1"/>
</dbReference>
<dbReference type="InterPro" id="IPR051729">
    <property type="entry name" value="Opine/Lysopine_DH"/>
</dbReference>
<dbReference type="EMBL" id="VIWX01000002">
    <property type="protein sequence ID" value="TWF95276.1"/>
    <property type="molecule type" value="Genomic_DNA"/>
</dbReference>
<feature type="domain" description="Pyrroline-5-carboxylate reductase catalytic N-terminal" evidence="3">
    <location>
        <begin position="5"/>
        <end position="103"/>
    </location>
</feature>
<dbReference type="Gene3D" id="3.40.50.720">
    <property type="entry name" value="NAD(P)-binding Rossmann-like Domain"/>
    <property type="match status" value="1"/>
</dbReference>
<dbReference type="AlphaFoldDB" id="A0A561U7F4"/>
<dbReference type="InterPro" id="IPR036291">
    <property type="entry name" value="NAD(P)-bd_dom_sf"/>
</dbReference>
<dbReference type="SUPFAM" id="SSF48179">
    <property type="entry name" value="6-phosphogluconate dehydrogenase C-terminal domain-like"/>
    <property type="match status" value="1"/>
</dbReference>
<feature type="domain" description="Opine dehydrogenase" evidence="2">
    <location>
        <begin position="183"/>
        <end position="325"/>
    </location>
</feature>
<evidence type="ECO:0000259" key="2">
    <source>
        <dbReference type="Pfam" id="PF02317"/>
    </source>
</evidence>
<keyword evidence="5" id="KW-1185">Reference proteome</keyword>
<name>A0A561U7F4_9PSEU</name>
<comment type="caution">
    <text evidence="4">The sequence shown here is derived from an EMBL/GenBank/DDBJ whole genome shotgun (WGS) entry which is preliminary data.</text>
</comment>
<dbReference type="InterPro" id="IPR003421">
    <property type="entry name" value="Opine_DH"/>
</dbReference>
<feature type="region of interest" description="Disordered" evidence="1">
    <location>
        <begin position="356"/>
        <end position="376"/>
    </location>
</feature>
<dbReference type="Proteomes" id="UP000316184">
    <property type="component" value="Unassembled WGS sequence"/>
</dbReference>
<dbReference type="PANTHER" id="PTHR38015">
    <property type="entry name" value="BLR6086 PROTEIN"/>
    <property type="match status" value="1"/>
</dbReference>
<organism evidence="4 5">
    <name type="scientific">Saccharopolyspora dendranthemae</name>
    <dbReference type="NCBI Taxonomy" id="1181886"/>
    <lineage>
        <taxon>Bacteria</taxon>
        <taxon>Bacillati</taxon>
        <taxon>Actinomycetota</taxon>
        <taxon>Actinomycetes</taxon>
        <taxon>Pseudonocardiales</taxon>
        <taxon>Pseudonocardiaceae</taxon>
        <taxon>Saccharopolyspora</taxon>
    </lineage>
</organism>
<evidence type="ECO:0000259" key="3">
    <source>
        <dbReference type="Pfam" id="PF03807"/>
    </source>
</evidence>
<gene>
    <name evidence="4" type="ORF">FHU35_12270</name>
</gene>
<protein>
    <submittedName>
        <fullName evidence="4">Opine dehydrogenase</fullName>
    </submittedName>
</protein>
<dbReference type="InterPro" id="IPR013328">
    <property type="entry name" value="6PGD_dom2"/>
</dbReference>
<proteinExistence type="predicted"/>
<accession>A0A561U7F4</accession>
<dbReference type="SUPFAM" id="SSF51735">
    <property type="entry name" value="NAD(P)-binding Rossmann-fold domains"/>
    <property type="match status" value="1"/>
</dbReference>
<evidence type="ECO:0000313" key="5">
    <source>
        <dbReference type="Proteomes" id="UP000316184"/>
    </source>
</evidence>
<reference evidence="4 5" key="1">
    <citation type="submission" date="2019-06" db="EMBL/GenBank/DDBJ databases">
        <title>Sequencing the genomes of 1000 actinobacteria strains.</title>
        <authorList>
            <person name="Klenk H.-P."/>
        </authorList>
    </citation>
    <scope>NUCLEOTIDE SEQUENCE [LARGE SCALE GENOMIC DNA]</scope>
    <source>
        <strain evidence="4 5">DSM 46699</strain>
    </source>
</reference>
<dbReference type="GO" id="GO:0016491">
    <property type="term" value="F:oxidoreductase activity"/>
    <property type="evidence" value="ECO:0007669"/>
    <property type="project" value="InterPro"/>
</dbReference>
<dbReference type="InterPro" id="IPR008927">
    <property type="entry name" value="6-PGluconate_DH-like_C_sf"/>
</dbReference>